<keyword evidence="7" id="KW-1185">Reference proteome</keyword>
<dbReference type="InterPro" id="IPR020846">
    <property type="entry name" value="MFS_dom"/>
</dbReference>
<dbReference type="PROSITE" id="PS50850">
    <property type="entry name" value="MFS"/>
    <property type="match status" value="1"/>
</dbReference>
<keyword evidence="2 4" id="KW-1133">Transmembrane helix</keyword>
<proteinExistence type="predicted"/>
<dbReference type="RefSeq" id="WP_380082434.1">
    <property type="nucleotide sequence ID" value="NZ_JBHSWD010000001.1"/>
</dbReference>
<keyword evidence="3 4" id="KW-0472">Membrane</keyword>
<evidence type="ECO:0000256" key="1">
    <source>
        <dbReference type="ARBA" id="ARBA00022692"/>
    </source>
</evidence>
<dbReference type="InterPro" id="IPR036259">
    <property type="entry name" value="MFS_trans_sf"/>
</dbReference>
<evidence type="ECO:0000256" key="3">
    <source>
        <dbReference type="ARBA" id="ARBA00023136"/>
    </source>
</evidence>
<evidence type="ECO:0000259" key="5">
    <source>
        <dbReference type="PROSITE" id="PS50850"/>
    </source>
</evidence>
<feature type="domain" description="Major facilitator superfamily (MFS) profile" evidence="5">
    <location>
        <begin position="11"/>
        <end position="78"/>
    </location>
</feature>
<accession>A0ABW1YD14</accession>
<dbReference type="Proteomes" id="UP001596297">
    <property type="component" value="Unassembled WGS sequence"/>
</dbReference>
<evidence type="ECO:0000313" key="6">
    <source>
        <dbReference type="EMBL" id="MFC6591430.1"/>
    </source>
</evidence>
<dbReference type="EMBL" id="JBHSWD010000001">
    <property type="protein sequence ID" value="MFC6591430.1"/>
    <property type="molecule type" value="Genomic_DNA"/>
</dbReference>
<gene>
    <name evidence="6" type="ORF">ACFP81_05000</name>
</gene>
<comment type="caution">
    <text evidence="6">The sequence shown here is derived from an EMBL/GenBank/DDBJ whole genome shotgun (WGS) entry which is preliminary data.</text>
</comment>
<evidence type="ECO:0000256" key="2">
    <source>
        <dbReference type="ARBA" id="ARBA00022989"/>
    </source>
</evidence>
<keyword evidence="1 4" id="KW-0812">Transmembrane</keyword>
<organism evidence="6 7">
    <name type="scientific">Deinococcus lacus</name>
    <dbReference type="NCBI Taxonomy" id="392561"/>
    <lineage>
        <taxon>Bacteria</taxon>
        <taxon>Thermotogati</taxon>
        <taxon>Deinococcota</taxon>
        <taxon>Deinococci</taxon>
        <taxon>Deinococcales</taxon>
        <taxon>Deinococcaceae</taxon>
        <taxon>Deinococcus</taxon>
    </lineage>
</organism>
<evidence type="ECO:0000256" key="4">
    <source>
        <dbReference type="SAM" id="Phobius"/>
    </source>
</evidence>
<feature type="transmembrane region" description="Helical" evidence="4">
    <location>
        <begin position="45"/>
        <end position="67"/>
    </location>
</feature>
<dbReference type="SUPFAM" id="SSF103473">
    <property type="entry name" value="MFS general substrate transporter"/>
    <property type="match status" value="1"/>
</dbReference>
<reference evidence="7" key="1">
    <citation type="journal article" date="2019" name="Int. J. Syst. Evol. Microbiol.">
        <title>The Global Catalogue of Microorganisms (GCM) 10K type strain sequencing project: providing services to taxonomists for standard genome sequencing and annotation.</title>
        <authorList>
            <consortium name="The Broad Institute Genomics Platform"/>
            <consortium name="The Broad Institute Genome Sequencing Center for Infectious Disease"/>
            <person name="Wu L."/>
            <person name="Ma J."/>
        </authorList>
    </citation>
    <scope>NUCLEOTIDE SEQUENCE [LARGE SCALE GENOMIC DNA]</scope>
    <source>
        <strain evidence="7">CGMCC 1.15772</strain>
    </source>
</reference>
<evidence type="ECO:0000313" key="7">
    <source>
        <dbReference type="Proteomes" id="UP001596297"/>
    </source>
</evidence>
<dbReference type="Gene3D" id="1.20.1250.20">
    <property type="entry name" value="MFS general substrate transporter like domains"/>
    <property type="match status" value="1"/>
</dbReference>
<protein>
    <recommendedName>
        <fullName evidence="5">Major facilitator superfamily (MFS) profile domain-containing protein</fullName>
    </recommendedName>
</protein>
<sequence length="78" mass="8028">MASSFSPSPSLATGLLLVILVVAFESSAAGTVMPRIAAELQGLGLYGWTSSAFMLANLFGAVLSGLLTDRRGRRGARA</sequence>
<name>A0ABW1YD14_9DEIO</name>